<feature type="domain" description="AprE-like beta-barrel" evidence="11">
    <location>
        <begin position="319"/>
        <end position="370"/>
    </location>
</feature>
<feature type="coiled-coil region" evidence="10">
    <location>
        <begin position="221"/>
        <end position="284"/>
    </location>
</feature>
<dbReference type="PANTHER" id="PTHR30386:SF26">
    <property type="entry name" value="TRANSPORT PROTEIN COMB"/>
    <property type="match status" value="1"/>
</dbReference>
<evidence type="ECO:0000313" key="13">
    <source>
        <dbReference type="Proteomes" id="UP000032680"/>
    </source>
</evidence>
<reference evidence="12 13" key="1">
    <citation type="submission" date="2012-11" db="EMBL/GenBank/DDBJ databases">
        <title>Whole genome sequence of Acidisphaera rubrifaciens HS-AP3.</title>
        <authorList>
            <person name="Azuma Y."/>
            <person name="Higashiura N."/>
            <person name="Hirakawa H."/>
            <person name="Matsushita K."/>
        </authorList>
    </citation>
    <scope>NUCLEOTIDE SEQUENCE [LARGE SCALE GENOMIC DNA]</scope>
    <source>
        <strain evidence="12 13">HS-AP3</strain>
    </source>
</reference>
<keyword evidence="3 9" id="KW-0813">Transport</keyword>
<evidence type="ECO:0000256" key="6">
    <source>
        <dbReference type="ARBA" id="ARBA00022692"/>
    </source>
</evidence>
<dbReference type="Pfam" id="PF26002">
    <property type="entry name" value="Beta-barrel_AprE"/>
    <property type="match status" value="1"/>
</dbReference>
<keyword evidence="10" id="KW-0175">Coiled coil</keyword>
<dbReference type="Proteomes" id="UP000032680">
    <property type="component" value="Unassembled WGS sequence"/>
</dbReference>
<sequence length="449" mass="48270">MPAILEFQSPSAAIIAAPVPRSARGIVWMVTALFASCVIAMGLIPVDKVVTAPGKVVSQAATIVVQPLDTAIVRSIDVHEGQVVRAGDILARLDPTFAAADVGALAAQVDSLQAEVSREQAEVEGKPFTYTGTDPNLSLQAAIFAQRASERSFKLETYQQKINGLAATVQRSLADAGAYRQRLAVAEQVEHMRKDLERLQVGSRLNSLQATDNKLEIQRGLENAVNTAESAKRDLAAMVAERDSYEGNWHAEVAQRLAESARKLSDAREQLNKAKLRRELVELRADRDATVLTIAKVSVGSVLQSGDQFITLVPLDAPLEVEGKIAGSDDGFVHVGDPVAIKFDTFPYSQYGLAYGTVKTISADSFTNADAQSGRGGRGGGMAVDPTSSETFYRARISLDQIKLHDTPAGFHLIPGMPITADIKVGKRTMLGYLLGRIMPVAHEAMREP</sequence>
<dbReference type="SUPFAM" id="SSF111369">
    <property type="entry name" value="HlyD-like secretion proteins"/>
    <property type="match status" value="1"/>
</dbReference>
<dbReference type="InterPro" id="IPR050739">
    <property type="entry name" value="MFP"/>
</dbReference>
<evidence type="ECO:0000256" key="2">
    <source>
        <dbReference type="ARBA" id="ARBA00009477"/>
    </source>
</evidence>
<dbReference type="EMBL" id="BANB01000143">
    <property type="protein sequence ID" value="GAN76684.1"/>
    <property type="molecule type" value="Genomic_DNA"/>
</dbReference>
<keyword evidence="7" id="KW-1133">Transmembrane helix</keyword>
<comment type="similarity">
    <text evidence="2 9">Belongs to the membrane fusion protein (MFP) (TC 8.A.1) family.</text>
</comment>
<organism evidence="12 13">
    <name type="scientific">Acidisphaera rubrifaciens HS-AP3</name>
    <dbReference type="NCBI Taxonomy" id="1231350"/>
    <lineage>
        <taxon>Bacteria</taxon>
        <taxon>Pseudomonadati</taxon>
        <taxon>Pseudomonadota</taxon>
        <taxon>Alphaproteobacteria</taxon>
        <taxon>Acetobacterales</taxon>
        <taxon>Acetobacteraceae</taxon>
        <taxon>Acidisphaera</taxon>
    </lineage>
</organism>
<dbReference type="PANTHER" id="PTHR30386">
    <property type="entry name" value="MEMBRANE FUSION SUBUNIT OF EMRAB-TOLC MULTIDRUG EFFLUX PUMP"/>
    <property type="match status" value="1"/>
</dbReference>
<dbReference type="RefSeq" id="WP_052945133.1">
    <property type="nucleotide sequence ID" value="NZ_BANB01000143.1"/>
</dbReference>
<evidence type="ECO:0000256" key="4">
    <source>
        <dbReference type="ARBA" id="ARBA00022475"/>
    </source>
</evidence>
<comment type="subcellular location">
    <subcellularLocation>
        <location evidence="1 9">Cell inner membrane</location>
        <topology evidence="1 9">Single-pass membrane protein</topology>
    </subcellularLocation>
</comment>
<dbReference type="AlphaFoldDB" id="A0A0D6P754"/>
<accession>A0A0D6P754</accession>
<evidence type="ECO:0000256" key="8">
    <source>
        <dbReference type="ARBA" id="ARBA00023136"/>
    </source>
</evidence>
<evidence type="ECO:0000256" key="9">
    <source>
        <dbReference type="RuleBase" id="RU365093"/>
    </source>
</evidence>
<evidence type="ECO:0000256" key="1">
    <source>
        <dbReference type="ARBA" id="ARBA00004377"/>
    </source>
</evidence>
<evidence type="ECO:0000256" key="10">
    <source>
        <dbReference type="SAM" id="Coils"/>
    </source>
</evidence>
<dbReference type="Gene3D" id="2.40.30.170">
    <property type="match status" value="1"/>
</dbReference>
<gene>
    <name evidence="12" type="ORF">Asru_0143_08</name>
</gene>
<dbReference type="Gene3D" id="2.40.50.100">
    <property type="match status" value="1"/>
</dbReference>
<evidence type="ECO:0000259" key="11">
    <source>
        <dbReference type="Pfam" id="PF26002"/>
    </source>
</evidence>
<proteinExistence type="inferred from homology"/>
<keyword evidence="6" id="KW-0812">Transmembrane</keyword>
<evidence type="ECO:0000256" key="5">
    <source>
        <dbReference type="ARBA" id="ARBA00022519"/>
    </source>
</evidence>
<comment type="caution">
    <text evidence="12">The sequence shown here is derived from an EMBL/GenBank/DDBJ whole genome shotgun (WGS) entry which is preliminary data.</text>
</comment>
<protein>
    <recommendedName>
        <fullName evidence="9">Membrane fusion protein (MFP) family protein</fullName>
    </recommendedName>
</protein>
<dbReference type="GO" id="GO:0005886">
    <property type="term" value="C:plasma membrane"/>
    <property type="evidence" value="ECO:0007669"/>
    <property type="project" value="UniProtKB-SubCell"/>
</dbReference>
<keyword evidence="13" id="KW-1185">Reference proteome</keyword>
<evidence type="ECO:0000313" key="12">
    <source>
        <dbReference type="EMBL" id="GAN76684.1"/>
    </source>
</evidence>
<dbReference type="InterPro" id="IPR010129">
    <property type="entry name" value="T1SS_HlyD"/>
</dbReference>
<dbReference type="InterPro" id="IPR058982">
    <property type="entry name" value="Beta-barrel_AprE"/>
</dbReference>
<dbReference type="GO" id="GO:0015031">
    <property type="term" value="P:protein transport"/>
    <property type="evidence" value="ECO:0007669"/>
    <property type="project" value="InterPro"/>
</dbReference>
<keyword evidence="5 9" id="KW-0997">Cell inner membrane</keyword>
<keyword evidence="8" id="KW-0472">Membrane</keyword>
<dbReference type="PRINTS" id="PR01490">
    <property type="entry name" value="RTXTOXIND"/>
</dbReference>
<name>A0A0D6P754_9PROT</name>
<keyword evidence="4 9" id="KW-1003">Cell membrane</keyword>
<evidence type="ECO:0000256" key="3">
    <source>
        <dbReference type="ARBA" id="ARBA00022448"/>
    </source>
</evidence>
<dbReference type="NCBIfam" id="TIGR01843">
    <property type="entry name" value="type_I_hlyD"/>
    <property type="match status" value="1"/>
</dbReference>
<evidence type="ECO:0000256" key="7">
    <source>
        <dbReference type="ARBA" id="ARBA00022989"/>
    </source>
</evidence>